<feature type="transmembrane region" description="Helical" evidence="1">
    <location>
        <begin position="271"/>
        <end position="288"/>
    </location>
</feature>
<keyword evidence="1" id="KW-0472">Membrane</keyword>
<keyword evidence="3" id="KW-1185">Reference proteome</keyword>
<feature type="transmembrane region" description="Helical" evidence="1">
    <location>
        <begin position="300"/>
        <end position="327"/>
    </location>
</feature>
<reference evidence="2 3" key="1">
    <citation type="submission" date="2015-04" db="EMBL/GenBank/DDBJ databases">
        <title>The complete genome sequence of the rumen methanogen Methanobrevibacter millerae SM9.</title>
        <authorList>
            <person name="Leahy S.C."/>
            <person name="Kelly W.J."/>
            <person name="Pacheco D.M."/>
            <person name="Li D."/>
            <person name="Altermann E."/>
            <person name="Attwood G.T."/>
        </authorList>
    </citation>
    <scope>NUCLEOTIDE SEQUENCE [LARGE SCALE GENOMIC DNA]</scope>
    <source>
        <strain evidence="2 3">SM9</strain>
    </source>
</reference>
<dbReference type="Proteomes" id="UP000067738">
    <property type="component" value="Chromosome"/>
</dbReference>
<evidence type="ECO:0000313" key="2">
    <source>
        <dbReference type="EMBL" id="ALT68858.1"/>
    </source>
</evidence>
<protein>
    <recommendedName>
        <fullName evidence="4">DUF2142 domain-containing protein</fullName>
    </recommendedName>
</protein>
<dbReference type="KEGG" id="mmil:sm9_1070"/>
<feature type="transmembrane region" description="Helical" evidence="1">
    <location>
        <begin position="457"/>
        <end position="477"/>
    </location>
</feature>
<feature type="transmembrane region" description="Helical" evidence="1">
    <location>
        <begin position="427"/>
        <end position="445"/>
    </location>
</feature>
<organism evidence="2 3">
    <name type="scientific">Methanobrevibacter millerae</name>
    <dbReference type="NCBI Taxonomy" id="230361"/>
    <lineage>
        <taxon>Archaea</taxon>
        <taxon>Methanobacteriati</taxon>
        <taxon>Methanobacteriota</taxon>
        <taxon>Methanomada group</taxon>
        <taxon>Methanobacteria</taxon>
        <taxon>Methanobacteriales</taxon>
        <taxon>Methanobacteriaceae</taxon>
        <taxon>Methanobrevibacter</taxon>
    </lineage>
</organism>
<name>A0A0U3DSF9_9EURY</name>
<evidence type="ECO:0000256" key="1">
    <source>
        <dbReference type="SAM" id="Phobius"/>
    </source>
</evidence>
<dbReference type="EMBL" id="CP011266">
    <property type="protein sequence ID" value="ALT68858.1"/>
    <property type="molecule type" value="Genomic_DNA"/>
</dbReference>
<dbReference type="InterPro" id="IPR018674">
    <property type="entry name" value="DUF2142_membrane"/>
</dbReference>
<keyword evidence="1" id="KW-0812">Transmembrane</keyword>
<dbReference type="RefSeq" id="WP_058739145.1">
    <property type="nucleotide sequence ID" value="NZ_CP011266.1"/>
</dbReference>
<feature type="transmembrane region" description="Helical" evidence="1">
    <location>
        <begin position="483"/>
        <end position="506"/>
    </location>
</feature>
<sequence length="543" mass="62283">MGSLANFEIKSTFNDYKDMLFKSKKYWLIYLVLIIVLGITTMNRYDVLNQHFVLLTFALVAILGVFSIVFYFLHDSDEEFYKVAFVIILIFGIMATLILPICDVSDEIEHLARAEITSQGVIIPHWTGEEMGVEGLYNHTEGERISSEKNAGAGFHSFKSYKFFSDSLGKTVFQTSHDMDKINNGDLIIESAFEQNPFFGYLPQAIGIFLAKFLDLNIIWVLWLARMCNLIFYAGIVSFAIKKTPALKLPLLAVACIPISMYQASSSSIDCMIIGLSILIISYFIYMCRAQDNSLTIKNIAVFSIICLLLGLCKLPYLAFVILLLFVPSKKFEKDKKHNLPILLLSIAIVTVIGILWSRYSAPTLLHSWRSSHNLINSTMQFNHVIHHPSSISKFFYNIVFIEIPNMMTGVFSFFGAHQFHHYADRYHFITAILLIYLAFVLWAYPRNVKFELKTKLGSLFTVIVIYVGTCFIQLLTWASVGYFNLGISTRYFIPLFCLFPIVIWFKKIPFDAVKFDRYAMVFMIAFMAVFIISFATKYYWVI</sequence>
<feature type="transmembrane region" description="Helical" evidence="1">
    <location>
        <begin position="218"/>
        <end position="240"/>
    </location>
</feature>
<feature type="transmembrane region" description="Helical" evidence="1">
    <location>
        <begin position="26"/>
        <end position="45"/>
    </location>
</feature>
<gene>
    <name evidence="2" type="ORF">sm9_1070</name>
</gene>
<dbReference type="AlphaFoldDB" id="A0A0U3DSF9"/>
<evidence type="ECO:0008006" key="4">
    <source>
        <dbReference type="Google" id="ProtNLM"/>
    </source>
</evidence>
<dbReference type="Pfam" id="PF09913">
    <property type="entry name" value="DUF2142"/>
    <property type="match status" value="1"/>
</dbReference>
<dbReference type="GeneID" id="26736038"/>
<proteinExistence type="predicted"/>
<feature type="transmembrane region" description="Helical" evidence="1">
    <location>
        <begin position="518"/>
        <end position="541"/>
    </location>
</feature>
<feature type="transmembrane region" description="Helical" evidence="1">
    <location>
        <begin position="51"/>
        <end position="73"/>
    </location>
</feature>
<feature type="transmembrane region" description="Helical" evidence="1">
    <location>
        <begin position="339"/>
        <end position="360"/>
    </location>
</feature>
<feature type="transmembrane region" description="Helical" evidence="1">
    <location>
        <begin position="80"/>
        <end position="101"/>
    </location>
</feature>
<accession>A0A0U3DSF9</accession>
<feature type="transmembrane region" description="Helical" evidence="1">
    <location>
        <begin position="395"/>
        <end position="415"/>
    </location>
</feature>
<evidence type="ECO:0000313" key="3">
    <source>
        <dbReference type="Proteomes" id="UP000067738"/>
    </source>
</evidence>
<keyword evidence="1" id="KW-1133">Transmembrane helix</keyword>
<dbReference type="PATRIC" id="fig|230361.4.peg.1103"/>